<dbReference type="Pfam" id="PF01395">
    <property type="entry name" value="PBP_GOBP"/>
    <property type="match status" value="1"/>
</dbReference>
<feature type="transmembrane region" description="Helical" evidence="6">
    <location>
        <begin position="320"/>
        <end position="346"/>
    </location>
</feature>
<comment type="subcellular location">
    <subcellularLocation>
        <location evidence="1">Secreted</location>
    </subcellularLocation>
</comment>
<evidence type="ECO:0000256" key="6">
    <source>
        <dbReference type="SAM" id="Phobius"/>
    </source>
</evidence>
<organism evidence="8 9">
    <name type="scientific">Aedes aegypti</name>
    <name type="common">Yellowfever mosquito</name>
    <name type="synonym">Culex aegypti</name>
    <dbReference type="NCBI Taxonomy" id="7159"/>
    <lineage>
        <taxon>Eukaryota</taxon>
        <taxon>Metazoa</taxon>
        <taxon>Ecdysozoa</taxon>
        <taxon>Arthropoda</taxon>
        <taxon>Hexapoda</taxon>
        <taxon>Insecta</taxon>
        <taxon>Pterygota</taxon>
        <taxon>Neoptera</taxon>
        <taxon>Endopterygota</taxon>
        <taxon>Diptera</taxon>
        <taxon>Nematocera</taxon>
        <taxon>Culicoidea</taxon>
        <taxon>Culicidae</taxon>
        <taxon>Culicinae</taxon>
        <taxon>Aedini</taxon>
        <taxon>Aedes</taxon>
        <taxon>Stegomyia</taxon>
    </lineage>
</organism>
<comment type="similarity">
    <text evidence="2">Belongs to the PBP/GOBP family.</text>
</comment>
<evidence type="ECO:0000256" key="3">
    <source>
        <dbReference type="ARBA" id="ARBA00022525"/>
    </source>
</evidence>
<evidence type="ECO:0000256" key="7">
    <source>
        <dbReference type="SAM" id="SignalP"/>
    </source>
</evidence>
<dbReference type="VEuPathDB" id="VectorBase:AAEL010872"/>
<keyword evidence="6" id="KW-0812">Transmembrane</keyword>
<evidence type="ECO:0000256" key="1">
    <source>
        <dbReference type="ARBA" id="ARBA00004613"/>
    </source>
</evidence>
<reference evidence="8" key="1">
    <citation type="submission" date="2005-10" db="EMBL/GenBank/DDBJ databases">
        <authorList>
            <person name="Loftus B.J."/>
            <person name="Nene V.M."/>
            <person name="Hannick L.I."/>
            <person name="Bidwell S."/>
            <person name="Haas B."/>
            <person name="Amedeo P."/>
            <person name="Orvis J."/>
            <person name="Wortman J.R."/>
            <person name="White O.R."/>
            <person name="Salzberg S."/>
            <person name="Shumway M."/>
            <person name="Koo H."/>
            <person name="Zhao Y."/>
            <person name="Holmes M."/>
            <person name="Miller J."/>
            <person name="Schatz M."/>
            <person name="Pop M."/>
            <person name="Pai G."/>
            <person name="Utterback T."/>
            <person name="Rogers Y.-H."/>
            <person name="Kravitz S."/>
            <person name="Fraser C.M."/>
        </authorList>
    </citation>
    <scope>NUCLEOTIDE SEQUENCE</scope>
    <source>
        <strain evidence="8">Liverpool</strain>
    </source>
</reference>
<accession>Q17FU5</accession>
<dbReference type="PaxDb" id="7159-AAEL003311-PA"/>
<keyword evidence="6" id="KW-0472">Membrane</keyword>
<feature type="signal peptide" evidence="7">
    <location>
        <begin position="1"/>
        <end position="23"/>
    </location>
</feature>
<proteinExistence type="inferred from homology"/>
<dbReference type="Proteomes" id="UP000682892">
    <property type="component" value="Chromosome 3"/>
</dbReference>
<evidence type="ECO:0000256" key="5">
    <source>
        <dbReference type="ARBA" id="ARBA00023157"/>
    </source>
</evidence>
<name>Q17FU5_AEDAE</name>
<dbReference type="GO" id="GO:0005615">
    <property type="term" value="C:extracellular space"/>
    <property type="evidence" value="ECO:0007669"/>
    <property type="project" value="TreeGrafter"/>
</dbReference>
<dbReference type="GO" id="GO:0005549">
    <property type="term" value="F:odorant binding"/>
    <property type="evidence" value="ECO:0007669"/>
    <property type="project" value="InterPro"/>
</dbReference>
<keyword evidence="3" id="KW-0964">Secreted</keyword>
<dbReference type="STRING" id="7159.Q17FU5"/>
<dbReference type="SUPFAM" id="SSF47565">
    <property type="entry name" value="Insect pheromone/odorant-binding proteins"/>
    <property type="match status" value="2"/>
</dbReference>
<evidence type="ECO:0000256" key="4">
    <source>
        <dbReference type="ARBA" id="ARBA00022729"/>
    </source>
</evidence>
<keyword evidence="4 7" id="KW-0732">Signal</keyword>
<keyword evidence="6" id="KW-1133">Transmembrane helix</keyword>
<evidence type="ECO:0000256" key="2">
    <source>
        <dbReference type="ARBA" id="ARBA00008098"/>
    </source>
</evidence>
<protein>
    <submittedName>
        <fullName evidence="8">AAEL003311-PA</fullName>
    </submittedName>
</protein>
<feature type="chain" id="PRO_5014307865" evidence="7">
    <location>
        <begin position="24"/>
        <end position="347"/>
    </location>
</feature>
<dbReference type="AlphaFoldDB" id="Q17FU5"/>
<dbReference type="OMA" id="VILMECA"/>
<reference evidence="8" key="2">
    <citation type="journal article" date="2007" name="Science">
        <title>Genome sequence of Aedes aegypti, a major arbovirus vector.</title>
        <authorList>
            <person name="Nene V."/>
            <person name="Wortman J.R."/>
            <person name="Lawson D."/>
            <person name="Haas B."/>
            <person name="Kodira C."/>
            <person name="Tu Z.J."/>
            <person name="Loftus B."/>
            <person name="Xi Z."/>
            <person name="Megy K."/>
            <person name="Grabherr M."/>
            <person name="Ren Q."/>
            <person name="Zdobnov E.M."/>
            <person name="Lobo N.F."/>
            <person name="Campbell K.S."/>
            <person name="Brown S.E."/>
            <person name="Bonaldo M.F."/>
            <person name="Zhu J."/>
            <person name="Sinkins S.P."/>
            <person name="Hogenkamp D.G."/>
            <person name="Amedeo P."/>
            <person name="Arensburger P."/>
            <person name="Atkinson P.W."/>
            <person name="Bidwell S."/>
            <person name="Biedler J."/>
            <person name="Birney E."/>
            <person name="Bruggner R.V."/>
            <person name="Costas J."/>
            <person name="Coy M.R."/>
            <person name="Crabtree J."/>
            <person name="Crawford M."/>
            <person name="Debruyn B."/>
            <person name="Decaprio D."/>
            <person name="Eiglmeier K."/>
            <person name="Eisenstadt E."/>
            <person name="El-Dorry H."/>
            <person name="Gelbart W.M."/>
            <person name="Gomes S.L."/>
            <person name="Hammond M."/>
            <person name="Hannick L.I."/>
            <person name="Hogan J.R."/>
            <person name="Holmes M.H."/>
            <person name="Jaffe D."/>
            <person name="Johnston J.S."/>
            <person name="Kennedy R.C."/>
            <person name="Koo H."/>
            <person name="Kravitz S."/>
            <person name="Kriventseva E.V."/>
            <person name="Kulp D."/>
            <person name="Labutti K."/>
            <person name="Lee E."/>
            <person name="Li S."/>
            <person name="Lovin D.D."/>
            <person name="Mao C."/>
            <person name="Mauceli E."/>
            <person name="Menck C.F."/>
            <person name="Miller J.R."/>
            <person name="Montgomery P."/>
            <person name="Mori A."/>
            <person name="Nascimento A.L."/>
            <person name="Naveira H.F."/>
            <person name="Nusbaum C."/>
            <person name="O'leary S."/>
            <person name="Orvis J."/>
            <person name="Pertea M."/>
            <person name="Quesneville H."/>
            <person name="Reidenbach K.R."/>
            <person name="Rogers Y.H."/>
            <person name="Roth C.W."/>
            <person name="Schneider J.R."/>
            <person name="Schatz M."/>
            <person name="Shumway M."/>
            <person name="Stanke M."/>
            <person name="Stinson E.O."/>
            <person name="Tubio J.M."/>
            <person name="Vanzee J.P."/>
            <person name="Verjovski-Almeida S."/>
            <person name="Werner D."/>
            <person name="White O."/>
            <person name="Wyder S."/>
            <person name="Zeng Q."/>
            <person name="Zhao Q."/>
            <person name="Zhao Y."/>
            <person name="Hill C.A."/>
            <person name="Raikhel A.S."/>
            <person name="Soares M.B."/>
            <person name="Knudson D.L."/>
            <person name="Lee N.H."/>
            <person name="Galagan J."/>
            <person name="Salzberg S.L."/>
            <person name="Paulsen I.T."/>
            <person name="Dimopoulos G."/>
            <person name="Collins F.H."/>
            <person name="Birren B."/>
            <person name="Fraser-Liggett C.M."/>
            <person name="Severson D.W."/>
        </authorList>
    </citation>
    <scope>NUCLEOTIDE SEQUENCE [LARGE SCALE GENOMIC DNA]</scope>
    <source>
        <strain evidence="8">Liverpool</strain>
    </source>
</reference>
<dbReference type="GO" id="GO:0007608">
    <property type="term" value="P:sensory perception of smell"/>
    <property type="evidence" value="ECO:0007669"/>
    <property type="project" value="TreeGrafter"/>
</dbReference>
<dbReference type="Gene3D" id="1.10.238.20">
    <property type="entry name" value="Pheromone/general odorant binding protein domain"/>
    <property type="match status" value="2"/>
</dbReference>
<dbReference type="PANTHER" id="PTHR11857">
    <property type="entry name" value="ODORANT BINDING PROTEIN-RELATED"/>
    <property type="match status" value="1"/>
</dbReference>
<dbReference type="PANTHER" id="PTHR11857:SF46">
    <property type="entry name" value="GENERAL ODORANT-BINDING PROTEIN 99A-RELATED"/>
    <property type="match status" value="1"/>
</dbReference>
<dbReference type="InterPro" id="IPR006170">
    <property type="entry name" value="PBP/GOBP"/>
</dbReference>
<keyword evidence="5" id="KW-1015">Disulfide bond</keyword>
<dbReference type="PhylomeDB" id="Q17FU5"/>
<evidence type="ECO:0000313" key="8">
    <source>
        <dbReference type="EMBL" id="EAT45406.1"/>
    </source>
</evidence>
<evidence type="ECO:0000313" key="9">
    <source>
        <dbReference type="Proteomes" id="UP000682892"/>
    </source>
</evidence>
<dbReference type="eggNOG" id="ENOG502RTID">
    <property type="taxonomic scope" value="Eukaryota"/>
</dbReference>
<sequence length="347" mass="39129">MSASAWIRVTFLLVVGLVAYCQAQDKYSQMYRGPVVDCREIFGYLNNLKEFFKDECGQLDEGCPWKLQKAIKWYGRVAKQIKQYVSATNRHSARFKSSRSTDSECYRYLNVLDGNCSVRCRGLVDRLWDDQSGLGLSITQFYKPDPEDKCYLNRTVRCLKGVSATESCSRVDKYVQCFNDQYGRKDTETARFIPFTTVQHTRILMECAAIQGIPVESLQRAAENGSGLPQEACLLRCFLIRQGLYSDAGGLDLERLEVQCGGYGSGWDPVAVRQCIAKVEDCDKCSKVQRIAKECLQAHFKVLPNPNSDTVESVPFLVEFYVGISVLGINFKGMISGCLLSIFCFFA</sequence>
<reference evidence="8" key="3">
    <citation type="submission" date="2012-09" db="EMBL/GenBank/DDBJ databases">
        <authorList>
            <consortium name="VectorBase"/>
        </authorList>
    </citation>
    <scope>NUCLEOTIDE SEQUENCE</scope>
    <source>
        <strain evidence="8">Liverpool</strain>
    </source>
</reference>
<dbReference type="InterPro" id="IPR036728">
    <property type="entry name" value="PBP_GOBP_sf"/>
</dbReference>
<dbReference type="CDD" id="cd23992">
    <property type="entry name" value="PBP_GOBP"/>
    <property type="match status" value="1"/>
</dbReference>
<gene>
    <name evidence="8" type="ORF">AaeL_AAEL003311</name>
</gene>
<dbReference type="EMBL" id="CH477268">
    <property type="protein sequence ID" value="EAT45406.1"/>
    <property type="molecule type" value="Genomic_DNA"/>
</dbReference>